<gene>
    <name evidence="2" type="ORF">SAMN04488087_1813</name>
</gene>
<dbReference type="SUPFAM" id="SSF48452">
    <property type="entry name" value="TPR-like"/>
    <property type="match status" value="2"/>
</dbReference>
<dbReference type="EMBL" id="FRAU01000005">
    <property type="protein sequence ID" value="SHK71346.1"/>
    <property type="molecule type" value="Genomic_DNA"/>
</dbReference>
<evidence type="ECO:0000256" key="1">
    <source>
        <dbReference type="SAM" id="SignalP"/>
    </source>
</evidence>
<sequence length="392" mass="45901">MHNRRRCLLIWVLLLGSLHGAAARGQSVPAASVLDDPLVRAEGRAGLERLYDLDFAGAQQHFARITQRYPDHPIGPFLTGLNLWWQILLDLSDRSRDQAFYELMEAVLQRCERILRHDPDNLDALFFKSAALGFRGRLRANRGDWFRAALDGKRALDAVMALARRRPQNPDFRFGKALYDYYAAVIPKRYPFVKPVMLFFPAGNREAGLRQLEATAQNGYYIQAEAVYFLAQIYYLFEEDYARTIKHVRWLRTHFPNNGYFHALEGRVYIRWGYWQQGRQTFKAVLARFQEGHRGYSAALAEQALYFLALSYMLERRYQTALDYLLKLEALTARRNEDTYFRVMGRLRQGMAYDALGQREIAILRYREVLQMKDFGRAHERARQYLKTPYRG</sequence>
<organism evidence="2 3">
    <name type="scientific">Rhodothermus profundi</name>
    <dbReference type="NCBI Taxonomy" id="633813"/>
    <lineage>
        <taxon>Bacteria</taxon>
        <taxon>Pseudomonadati</taxon>
        <taxon>Rhodothermota</taxon>
        <taxon>Rhodothermia</taxon>
        <taxon>Rhodothermales</taxon>
        <taxon>Rhodothermaceae</taxon>
        <taxon>Rhodothermus</taxon>
    </lineage>
</organism>
<evidence type="ECO:0000313" key="3">
    <source>
        <dbReference type="Proteomes" id="UP000185812"/>
    </source>
</evidence>
<evidence type="ECO:0008006" key="4">
    <source>
        <dbReference type="Google" id="ProtNLM"/>
    </source>
</evidence>
<keyword evidence="3" id="KW-1185">Reference proteome</keyword>
<reference evidence="3" key="1">
    <citation type="submission" date="2016-11" db="EMBL/GenBank/DDBJ databases">
        <authorList>
            <person name="Varghese N."/>
            <person name="Submissions S."/>
        </authorList>
    </citation>
    <scope>NUCLEOTIDE SEQUENCE [LARGE SCALE GENOMIC DNA]</scope>
    <source>
        <strain evidence="3">DSM 22212</strain>
    </source>
</reference>
<keyword evidence="1" id="KW-0732">Signal</keyword>
<dbReference type="OrthoDB" id="9813254at2"/>
<dbReference type="AlphaFoldDB" id="A0A1M6UQD3"/>
<dbReference type="RefSeq" id="WP_072715640.1">
    <property type="nucleotide sequence ID" value="NZ_FRAU01000005.1"/>
</dbReference>
<evidence type="ECO:0000313" key="2">
    <source>
        <dbReference type="EMBL" id="SHK71346.1"/>
    </source>
</evidence>
<proteinExistence type="predicted"/>
<feature type="signal peptide" evidence="1">
    <location>
        <begin position="1"/>
        <end position="22"/>
    </location>
</feature>
<accession>A0A1M6UQD3</accession>
<dbReference type="InterPro" id="IPR011990">
    <property type="entry name" value="TPR-like_helical_dom_sf"/>
</dbReference>
<dbReference type="Proteomes" id="UP000185812">
    <property type="component" value="Unassembled WGS sequence"/>
</dbReference>
<protein>
    <recommendedName>
        <fullName evidence="4">Tetratricopeptide repeat-containing protein</fullName>
    </recommendedName>
</protein>
<dbReference type="STRING" id="633813.SAMN04488087_1813"/>
<feature type="chain" id="PRO_5012387169" description="Tetratricopeptide repeat-containing protein" evidence="1">
    <location>
        <begin position="23"/>
        <end position="392"/>
    </location>
</feature>
<dbReference type="Gene3D" id="1.25.40.10">
    <property type="entry name" value="Tetratricopeptide repeat domain"/>
    <property type="match status" value="2"/>
</dbReference>
<name>A0A1M6UQD3_9BACT</name>